<evidence type="ECO:0008006" key="15">
    <source>
        <dbReference type="Google" id="ProtNLM"/>
    </source>
</evidence>
<keyword evidence="8" id="KW-0492">Microsome</keyword>
<dbReference type="GO" id="GO:0004497">
    <property type="term" value="F:monooxygenase activity"/>
    <property type="evidence" value="ECO:0007669"/>
    <property type="project" value="UniProtKB-KW"/>
</dbReference>
<keyword evidence="7" id="KW-0256">Endoplasmic reticulum</keyword>
<dbReference type="EMBL" id="JANEYF010005932">
    <property type="protein sequence ID" value="KAJ8926290.1"/>
    <property type="molecule type" value="Genomic_DNA"/>
</dbReference>
<dbReference type="Gene3D" id="1.10.630.10">
    <property type="entry name" value="Cytochrome P450"/>
    <property type="match status" value="1"/>
</dbReference>
<keyword evidence="5" id="KW-0349">Heme</keyword>
<keyword evidence="11" id="KW-0503">Monooxygenase</keyword>
<keyword evidence="14" id="KW-1185">Reference proteome</keyword>
<dbReference type="PRINTS" id="PR00385">
    <property type="entry name" value="P450"/>
</dbReference>
<accession>A0AAV8WHN8</accession>
<evidence type="ECO:0000313" key="14">
    <source>
        <dbReference type="Proteomes" id="UP001162156"/>
    </source>
</evidence>
<keyword evidence="9" id="KW-0560">Oxidoreductase</keyword>
<evidence type="ECO:0000256" key="11">
    <source>
        <dbReference type="ARBA" id="ARBA00023033"/>
    </source>
</evidence>
<evidence type="ECO:0000256" key="1">
    <source>
        <dbReference type="ARBA" id="ARBA00001971"/>
    </source>
</evidence>
<proteinExistence type="inferred from homology"/>
<evidence type="ECO:0000256" key="6">
    <source>
        <dbReference type="ARBA" id="ARBA00022723"/>
    </source>
</evidence>
<keyword evidence="12" id="KW-0472">Membrane</keyword>
<keyword evidence="10" id="KW-0408">Iron</keyword>
<comment type="subcellular location">
    <subcellularLocation>
        <location evidence="3">Endoplasmic reticulum membrane</location>
        <topology evidence="3">Peripheral membrane protein</topology>
    </subcellularLocation>
    <subcellularLocation>
        <location evidence="2">Microsome membrane</location>
        <topology evidence="2">Peripheral membrane protein</topology>
    </subcellularLocation>
</comment>
<sequence length="198" mass="22945">MDEVAAQSFVIFLAGYETSATTMTFAMYELALHPEVQQRLREEIKMVLAKHDDQFTYESLNEMKYMMQVIDETFRKHPPVTFITREAVADYKIPDENLVLEKGTRMMIPILGYHHDEEYYKNPTVFDPERFNDENRKKIHPFILGERFGLMQVQVGLASILKSFKVTLNPKTEVPIKMHTNSILAAPEGGVWINVSKI</sequence>
<keyword evidence="6" id="KW-0479">Metal-binding</keyword>
<organism evidence="13 14">
    <name type="scientific">Rhamnusium bicolor</name>
    <dbReference type="NCBI Taxonomy" id="1586634"/>
    <lineage>
        <taxon>Eukaryota</taxon>
        <taxon>Metazoa</taxon>
        <taxon>Ecdysozoa</taxon>
        <taxon>Arthropoda</taxon>
        <taxon>Hexapoda</taxon>
        <taxon>Insecta</taxon>
        <taxon>Pterygota</taxon>
        <taxon>Neoptera</taxon>
        <taxon>Endopterygota</taxon>
        <taxon>Coleoptera</taxon>
        <taxon>Polyphaga</taxon>
        <taxon>Cucujiformia</taxon>
        <taxon>Chrysomeloidea</taxon>
        <taxon>Cerambycidae</taxon>
        <taxon>Lepturinae</taxon>
        <taxon>Rhagiini</taxon>
        <taxon>Rhamnusium</taxon>
    </lineage>
</organism>
<evidence type="ECO:0000256" key="8">
    <source>
        <dbReference type="ARBA" id="ARBA00022848"/>
    </source>
</evidence>
<dbReference type="PANTHER" id="PTHR24292:SF100">
    <property type="entry name" value="CYTOCHROME P450 6A16, ISOFORM B-RELATED"/>
    <property type="match status" value="1"/>
</dbReference>
<dbReference type="InterPro" id="IPR050476">
    <property type="entry name" value="Insect_CytP450_Detox"/>
</dbReference>
<dbReference type="GO" id="GO:0020037">
    <property type="term" value="F:heme binding"/>
    <property type="evidence" value="ECO:0007669"/>
    <property type="project" value="InterPro"/>
</dbReference>
<comment type="similarity">
    <text evidence="4">Belongs to the cytochrome P450 family.</text>
</comment>
<dbReference type="PRINTS" id="PR00463">
    <property type="entry name" value="EP450I"/>
</dbReference>
<dbReference type="GO" id="GO:0005506">
    <property type="term" value="F:iron ion binding"/>
    <property type="evidence" value="ECO:0007669"/>
    <property type="project" value="InterPro"/>
</dbReference>
<dbReference type="AlphaFoldDB" id="A0AAV8WHN8"/>
<gene>
    <name evidence="13" type="ORF">NQ314_021349</name>
</gene>
<evidence type="ECO:0000256" key="12">
    <source>
        <dbReference type="ARBA" id="ARBA00023136"/>
    </source>
</evidence>
<protein>
    <recommendedName>
        <fullName evidence="15">Cytochrome P450</fullName>
    </recommendedName>
</protein>
<comment type="cofactor">
    <cofactor evidence="1">
        <name>heme</name>
        <dbReference type="ChEBI" id="CHEBI:30413"/>
    </cofactor>
</comment>
<dbReference type="PANTHER" id="PTHR24292">
    <property type="entry name" value="CYTOCHROME P450"/>
    <property type="match status" value="1"/>
</dbReference>
<dbReference type="GO" id="GO:0016705">
    <property type="term" value="F:oxidoreductase activity, acting on paired donors, with incorporation or reduction of molecular oxygen"/>
    <property type="evidence" value="ECO:0007669"/>
    <property type="project" value="InterPro"/>
</dbReference>
<evidence type="ECO:0000256" key="3">
    <source>
        <dbReference type="ARBA" id="ARBA00004406"/>
    </source>
</evidence>
<dbReference type="Pfam" id="PF00067">
    <property type="entry name" value="p450"/>
    <property type="match status" value="1"/>
</dbReference>
<dbReference type="SUPFAM" id="SSF48264">
    <property type="entry name" value="Cytochrome P450"/>
    <property type="match status" value="1"/>
</dbReference>
<comment type="caution">
    <text evidence="13">The sequence shown here is derived from an EMBL/GenBank/DDBJ whole genome shotgun (WGS) entry which is preliminary data.</text>
</comment>
<evidence type="ECO:0000256" key="10">
    <source>
        <dbReference type="ARBA" id="ARBA00023004"/>
    </source>
</evidence>
<dbReference type="InterPro" id="IPR036396">
    <property type="entry name" value="Cyt_P450_sf"/>
</dbReference>
<dbReference type="InterPro" id="IPR001128">
    <property type="entry name" value="Cyt_P450"/>
</dbReference>
<evidence type="ECO:0000313" key="13">
    <source>
        <dbReference type="EMBL" id="KAJ8926290.1"/>
    </source>
</evidence>
<dbReference type="GO" id="GO:0005789">
    <property type="term" value="C:endoplasmic reticulum membrane"/>
    <property type="evidence" value="ECO:0007669"/>
    <property type="project" value="UniProtKB-SubCell"/>
</dbReference>
<evidence type="ECO:0000256" key="7">
    <source>
        <dbReference type="ARBA" id="ARBA00022824"/>
    </source>
</evidence>
<reference evidence="13" key="1">
    <citation type="journal article" date="2023" name="Insect Mol. Biol.">
        <title>Genome sequencing provides insights into the evolution of gene families encoding plant cell wall-degrading enzymes in longhorned beetles.</title>
        <authorList>
            <person name="Shin N.R."/>
            <person name="Okamura Y."/>
            <person name="Kirsch R."/>
            <person name="Pauchet Y."/>
        </authorList>
    </citation>
    <scope>NUCLEOTIDE SEQUENCE</scope>
    <source>
        <strain evidence="13">RBIC_L_NR</strain>
    </source>
</reference>
<evidence type="ECO:0000256" key="4">
    <source>
        <dbReference type="ARBA" id="ARBA00010617"/>
    </source>
</evidence>
<evidence type="ECO:0000256" key="9">
    <source>
        <dbReference type="ARBA" id="ARBA00023002"/>
    </source>
</evidence>
<name>A0AAV8WHN8_9CUCU</name>
<dbReference type="InterPro" id="IPR002401">
    <property type="entry name" value="Cyt_P450_E_grp-I"/>
</dbReference>
<evidence type="ECO:0000256" key="2">
    <source>
        <dbReference type="ARBA" id="ARBA00004174"/>
    </source>
</evidence>
<dbReference type="Proteomes" id="UP001162156">
    <property type="component" value="Unassembled WGS sequence"/>
</dbReference>
<evidence type="ECO:0000256" key="5">
    <source>
        <dbReference type="ARBA" id="ARBA00022617"/>
    </source>
</evidence>